<dbReference type="EMBL" id="LAZR01024353">
    <property type="protein sequence ID" value="KKL75429.1"/>
    <property type="molecule type" value="Genomic_DNA"/>
</dbReference>
<evidence type="ECO:0000313" key="1">
    <source>
        <dbReference type="EMBL" id="KKL75429.1"/>
    </source>
</evidence>
<protein>
    <submittedName>
        <fullName evidence="1">Uncharacterized protein</fullName>
    </submittedName>
</protein>
<comment type="caution">
    <text evidence="1">The sequence shown here is derived from an EMBL/GenBank/DDBJ whole genome shotgun (WGS) entry which is preliminary data.</text>
</comment>
<proteinExistence type="predicted"/>
<accession>A0A0F9EMZ8</accession>
<sequence length="63" mass="6980">MAKPTADTDKELIQQIKNLKEGIEERAAELSVRGYSIVANFNSNTPLNFSIEVSKTVNITEVI</sequence>
<organism evidence="1">
    <name type="scientific">marine sediment metagenome</name>
    <dbReference type="NCBI Taxonomy" id="412755"/>
    <lineage>
        <taxon>unclassified sequences</taxon>
        <taxon>metagenomes</taxon>
        <taxon>ecological metagenomes</taxon>
    </lineage>
</organism>
<reference evidence="1" key="1">
    <citation type="journal article" date="2015" name="Nature">
        <title>Complex archaea that bridge the gap between prokaryotes and eukaryotes.</title>
        <authorList>
            <person name="Spang A."/>
            <person name="Saw J.H."/>
            <person name="Jorgensen S.L."/>
            <person name="Zaremba-Niedzwiedzka K."/>
            <person name="Martijn J."/>
            <person name="Lind A.E."/>
            <person name="van Eijk R."/>
            <person name="Schleper C."/>
            <person name="Guy L."/>
            <person name="Ettema T.J."/>
        </authorList>
    </citation>
    <scope>NUCLEOTIDE SEQUENCE</scope>
</reference>
<name>A0A0F9EMZ8_9ZZZZ</name>
<gene>
    <name evidence="1" type="ORF">LCGC14_2055000</name>
</gene>
<dbReference type="AlphaFoldDB" id="A0A0F9EMZ8"/>